<evidence type="ECO:0000313" key="1">
    <source>
        <dbReference type="EMBL" id="MBB4649631.1"/>
    </source>
</evidence>
<reference evidence="1 2" key="1">
    <citation type="submission" date="2020-08" db="EMBL/GenBank/DDBJ databases">
        <title>Genomic Encyclopedia of Type Strains, Phase IV (KMG-IV): sequencing the most valuable type-strain genomes for metagenomic binning, comparative biology and taxonomic classification.</title>
        <authorList>
            <person name="Goeker M."/>
        </authorList>
    </citation>
    <scope>NUCLEOTIDE SEQUENCE [LARGE SCALE GENOMIC DNA]</scope>
    <source>
        <strain evidence="1 2">DSM 7050</strain>
    </source>
</reference>
<dbReference type="Proteomes" id="UP000539538">
    <property type="component" value="Unassembled WGS sequence"/>
</dbReference>
<accession>A0ABR6KYM9</accession>
<evidence type="ECO:0000313" key="2">
    <source>
        <dbReference type="Proteomes" id="UP000539538"/>
    </source>
</evidence>
<organism evidence="1 2">
    <name type="scientific">Aminobacter niigataensis</name>
    <dbReference type="NCBI Taxonomy" id="83265"/>
    <lineage>
        <taxon>Bacteria</taxon>
        <taxon>Pseudomonadati</taxon>
        <taxon>Pseudomonadota</taxon>
        <taxon>Alphaproteobacteria</taxon>
        <taxon>Hyphomicrobiales</taxon>
        <taxon>Phyllobacteriaceae</taxon>
        <taxon>Aminobacter</taxon>
    </lineage>
</organism>
<gene>
    <name evidence="1" type="ORF">GGQ99_001353</name>
</gene>
<dbReference type="RefSeq" id="WP_183261550.1">
    <property type="nucleotide sequence ID" value="NZ_BAAAVZ010000003.1"/>
</dbReference>
<protein>
    <submittedName>
        <fullName evidence="1">Uncharacterized protein</fullName>
    </submittedName>
</protein>
<comment type="caution">
    <text evidence="1">The sequence shown here is derived from an EMBL/GenBank/DDBJ whole genome shotgun (WGS) entry which is preliminary data.</text>
</comment>
<proteinExistence type="predicted"/>
<name>A0ABR6KYM9_9HYPH</name>
<keyword evidence="2" id="KW-1185">Reference proteome</keyword>
<dbReference type="EMBL" id="JACHOT010000001">
    <property type="protein sequence ID" value="MBB4649631.1"/>
    <property type="molecule type" value="Genomic_DNA"/>
</dbReference>
<sequence length="192" mass="20874">MLAADESVYRAALYPRMVLSGVIGPDKAVADFHNGYDEAGERTYTLSVGRGILLPNQDDVDDFGCRTAVAANQKKEQAKGAPLDRPGETVHYLGSFKLSVGDVLAAPARLLSIAVESSPLDGLDEHCDIILRRTAEEARKSEVSFERTRIIAHLRASLTDPKSHICDCDADLADMFADIRMVLLPAEETTQS</sequence>